<dbReference type="AlphaFoldDB" id="A0A4Z1IA49"/>
<sequence length="390" mass="44346">MDSPFSDIRFEHGSRRKELLMLHQLRKQNSVVDDTFFPYGLVLTDLPPWEVQSIVHDQYTVGSDVERTVTYVSAALDYINRRSHKMQTDAWLFCIDRELKQVSWSHKTFVSYQYDQQVAEQRIGKILMVAKLEQSKVDADSIPWKYKCPDGTKLSGQLRWFPHGYEQHINLFLKYNFLIVQNYSRGSWSNITAPDVKKYVYAVANASVGSPIVQVTNPPKFFHSLPETQYESLFKNRAVTLAPKRVLSGNLPAKRIEKRLCFGHPPDIVHEYHPRDFIQLPLSQGSEDCTQITKEVIPDYSIQSALPGGSISSPDIIKAEFPLNSIQVATPQGPEDCIEIKKEEFQHCAIKLASSQEIGGGPKIKVEPPHFAIQVSSSEGFGRGLDFMKN</sequence>
<reference evidence="1 2" key="1">
    <citation type="submission" date="2017-12" db="EMBL/GenBank/DDBJ databases">
        <title>Comparative genomics of Botrytis spp.</title>
        <authorList>
            <person name="Valero-Jimenez C.A."/>
            <person name="Tapia P."/>
            <person name="Veloso J."/>
            <person name="Silva-Moreno E."/>
            <person name="Staats M."/>
            <person name="Valdes J.H."/>
            <person name="Van Kan J.A.L."/>
        </authorList>
    </citation>
    <scope>NUCLEOTIDE SEQUENCE [LARGE SCALE GENOMIC DNA]</scope>
    <source>
        <strain evidence="1 2">MUCL11595</strain>
    </source>
</reference>
<protein>
    <submittedName>
        <fullName evidence="1">Uncharacterized protein</fullName>
    </submittedName>
</protein>
<gene>
    <name evidence="1" type="ORF">BCON_0058g00280</name>
</gene>
<dbReference type="EMBL" id="PQXN01000058">
    <property type="protein sequence ID" value="TGO58145.1"/>
    <property type="molecule type" value="Genomic_DNA"/>
</dbReference>
<dbReference type="OrthoDB" id="3555692at2759"/>
<evidence type="ECO:0000313" key="2">
    <source>
        <dbReference type="Proteomes" id="UP000297527"/>
    </source>
</evidence>
<keyword evidence="2" id="KW-1185">Reference proteome</keyword>
<organism evidence="1 2">
    <name type="scientific">Botryotinia convoluta</name>
    <dbReference type="NCBI Taxonomy" id="54673"/>
    <lineage>
        <taxon>Eukaryota</taxon>
        <taxon>Fungi</taxon>
        <taxon>Dikarya</taxon>
        <taxon>Ascomycota</taxon>
        <taxon>Pezizomycotina</taxon>
        <taxon>Leotiomycetes</taxon>
        <taxon>Helotiales</taxon>
        <taxon>Sclerotiniaceae</taxon>
        <taxon>Botryotinia</taxon>
    </lineage>
</organism>
<dbReference type="Proteomes" id="UP000297527">
    <property type="component" value="Unassembled WGS sequence"/>
</dbReference>
<name>A0A4Z1IA49_9HELO</name>
<comment type="caution">
    <text evidence="1">The sequence shown here is derived from an EMBL/GenBank/DDBJ whole genome shotgun (WGS) entry which is preliminary data.</text>
</comment>
<evidence type="ECO:0000313" key="1">
    <source>
        <dbReference type="EMBL" id="TGO58145.1"/>
    </source>
</evidence>
<accession>A0A4Z1IA49</accession>
<proteinExistence type="predicted"/>